<dbReference type="InterPro" id="IPR013830">
    <property type="entry name" value="SGNH_hydro"/>
</dbReference>
<proteinExistence type="predicted"/>
<dbReference type="PANTHER" id="PTHR30383">
    <property type="entry name" value="THIOESTERASE 1/PROTEASE 1/LYSOPHOSPHOLIPASE L1"/>
    <property type="match status" value="1"/>
</dbReference>
<dbReference type="SUPFAM" id="SSF52266">
    <property type="entry name" value="SGNH hydrolase"/>
    <property type="match status" value="1"/>
</dbReference>
<sequence>MYEYVGEQAPSTELGLNDSPGDAWPGPWPAGRPGLWRFNGPVGGGAPPPWWSPGPSSLLDCIATSTSPKIGVASPEPSMRAPSVPAALTALACLVGVTAAAAVAPKQVVIASSNAKVGRNATPSVLTPSKDIDAGTRPAIKAGTELRILCAGDSITLGTLSQTDGGDGDGYRRQLQADLSKDNVVFAGSTTTPDGTMHDGYFAAWPGKTIQYISDEIGPSLKQRPNIILLHAGTNDMNENNSTATEGNDPAAAAKRLGALVDRIVAACPDAVVLVAMIIDTCRPEQSPRTQLFQSLIPGAVTRPRLEAGHKVLAANFTAFPVSELRDCIHPTNRGYRLLGYYWYDVMAQVPRDWIQAPVGPDPERSSAGRVAAPPAAAGALAFVVVAAAAVEDSDTARAPGQVPYELTPPSQGVSMKMEGVISGQRLSAERTPHPRGIISEAAKERRRCSPCRVRVDQRGQSRDDALSNAGGRAAAGPPNAVS</sequence>
<reference evidence="3 4" key="1">
    <citation type="journal article" date="2016" name="Front. Microbiol.">
        <title>Genome and transcriptome sequences reveal the specific parasitism of the nematophagous Purpureocillium lilacinum 36-1.</title>
        <authorList>
            <person name="Xie J."/>
            <person name="Li S."/>
            <person name="Mo C."/>
            <person name="Xiao X."/>
            <person name="Peng D."/>
            <person name="Wang G."/>
            <person name="Xiao Y."/>
        </authorList>
    </citation>
    <scope>NUCLEOTIDE SEQUENCE [LARGE SCALE GENOMIC DNA]</scope>
    <source>
        <strain evidence="3 4">36-1</strain>
    </source>
</reference>
<feature type="compositionally biased region" description="Basic and acidic residues" evidence="1">
    <location>
        <begin position="454"/>
        <end position="466"/>
    </location>
</feature>
<gene>
    <name evidence="3" type="ORF">PCL_06976</name>
</gene>
<feature type="compositionally biased region" description="Low complexity" evidence="1">
    <location>
        <begin position="469"/>
        <end position="483"/>
    </location>
</feature>
<dbReference type="CDD" id="cd01833">
    <property type="entry name" value="XynB_like"/>
    <property type="match status" value="1"/>
</dbReference>
<accession>A0A2U3DTH7</accession>
<feature type="domain" description="SGNH hydrolase-type esterase" evidence="2">
    <location>
        <begin position="150"/>
        <end position="338"/>
    </location>
</feature>
<feature type="region of interest" description="Disordered" evidence="1">
    <location>
        <begin position="425"/>
        <end position="483"/>
    </location>
</feature>
<dbReference type="AlphaFoldDB" id="A0A2U3DTH7"/>
<dbReference type="EMBL" id="LCWV01000032">
    <property type="protein sequence ID" value="PWI65557.1"/>
    <property type="molecule type" value="Genomic_DNA"/>
</dbReference>
<evidence type="ECO:0000313" key="4">
    <source>
        <dbReference type="Proteomes" id="UP000245956"/>
    </source>
</evidence>
<evidence type="ECO:0000313" key="3">
    <source>
        <dbReference type="EMBL" id="PWI65557.1"/>
    </source>
</evidence>
<dbReference type="GO" id="GO:0004622">
    <property type="term" value="F:phosphatidylcholine lysophospholipase activity"/>
    <property type="evidence" value="ECO:0007669"/>
    <property type="project" value="TreeGrafter"/>
</dbReference>
<comment type="caution">
    <text evidence="3">The sequence shown here is derived from an EMBL/GenBank/DDBJ whole genome shotgun (WGS) entry which is preliminary data.</text>
</comment>
<dbReference type="PANTHER" id="PTHR30383:SF5">
    <property type="entry name" value="SGNH HYDROLASE-TYPE ESTERASE DOMAIN-CONTAINING PROTEIN"/>
    <property type="match status" value="1"/>
</dbReference>
<name>A0A2U3DTH7_PURLI</name>
<dbReference type="Proteomes" id="UP000245956">
    <property type="component" value="Unassembled WGS sequence"/>
</dbReference>
<protein>
    <recommendedName>
        <fullName evidence="2">SGNH hydrolase-type esterase domain-containing protein</fullName>
    </recommendedName>
</protein>
<organism evidence="3 4">
    <name type="scientific">Purpureocillium lilacinum</name>
    <name type="common">Paecilomyces lilacinus</name>
    <dbReference type="NCBI Taxonomy" id="33203"/>
    <lineage>
        <taxon>Eukaryota</taxon>
        <taxon>Fungi</taxon>
        <taxon>Dikarya</taxon>
        <taxon>Ascomycota</taxon>
        <taxon>Pezizomycotina</taxon>
        <taxon>Sordariomycetes</taxon>
        <taxon>Hypocreomycetidae</taxon>
        <taxon>Hypocreales</taxon>
        <taxon>Ophiocordycipitaceae</taxon>
        <taxon>Purpureocillium</taxon>
    </lineage>
</organism>
<dbReference type="Gene3D" id="3.40.50.1110">
    <property type="entry name" value="SGNH hydrolase"/>
    <property type="match status" value="1"/>
</dbReference>
<dbReference type="InterPro" id="IPR051532">
    <property type="entry name" value="Ester_Hydrolysis_Enzymes"/>
</dbReference>
<evidence type="ECO:0000259" key="2">
    <source>
        <dbReference type="Pfam" id="PF13472"/>
    </source>
</evidence>
<dbReference type="Pfam" id="PF13472">
    <property type="entry name" value="Lipase_GDSL_2"/>
    <property type="match status" value="1"/>
</dbReference>
<evidence type="ECO:0000256" key="1">
    <source>
        <dbReference type="SAM" id="MobiDB-lite"/>
    </source>
</evidence>
<dbReference type="InterPro" id="IPR036514">
    <property type="entry name" value="SGNH_hydro_sf"/>
</dbReference>